<dbReference type="InterPro" id="IPR011706">
    <property type="entry name" value="Cu-oxidase_C"/>
</dbReference>
<dbReference type="Gene3D" id="4.10.240.10">
    <property type="entry name" value="Zn(2)-C6 fungal-type DNA-binding domain"/>
    <property type="match status" value="1"/>
</dbReference>
<proteinExistence type="predicted"/>
<dbReference type="CDD" id="cd00067">
    <property type="entry name" value="GAL4"/>
    <property type="match status" value="1"/>
</dbReference>
<dbReference type="InterPro" id="IPR008972">
    <property type="entry name" value="Cupredoxin"/>
</dbReference>
<dbReference type="EMBL" id="CYGV01001401">
    <property type="protein sequence ID" value="CUA74021.1"/>
    <property type="molecule type" value="Genomic_DNA"/>
</dbReference>
<keyword evidence="10" id="KW-1185">Reference proteome</keyword>
<dbReference type="GO" id="GO:0008270">
    <property type="term" value="F:zinc ion binding"/>
    <property type="evidence" value="ECO:0007669"/>
    <property type="project" value="InterPro"/>
</dbReference>
<dbReference type="SUPFAM" id="SSF49503">
    <property type="entry name" value="Cupredoxins"/>
    <property type="match status" value="3"/>
</dbReference>
<sequence length="1128" mass="125565">MQLRSIPLLLGAALPVAQAVLRQHTLNLTYATANADGTTRESWLINGHTPGPHLVWDEGDDVSKMQLDDGLKGTIYIRPNPNKPKPFNQISNNTEVLKKLRKAEINPFMLNVFDYKHYTSEHWMAEWERTDVEQLCIDNLLTNGKGPVRCPNMTEINAIAAPEQKPCLQPSNKIMLPYSESRPETVEPAMWYNCTNSNTTFEVFTVKKSDEWVVFNLLNSGALWDLRVSIDSHKMYFFAADGHYTKIQVATSILIPIGERYQFFVKLDQPRGYSILSYVDSGKTGTGVFEKHALPAAKNPYIDYAGNINGGVDLVQANLAPFPNYPPPQGEADVTIPLNVTRTSEFGWVLNGNSWHEPTDDFTPLLFQPGQMAALDPSVYFSYPNGSVADLIFTVTAGNPAMHPPHPMHKHGIKAWFLGSGDGPFPYASIKDAVDAGYKGINLKNPPLRDDFVTPVAMTGQAWAAVRFRAVDPGPIILHCHIDAHLATGIVIVLVKGPEKLTGDYAPAYYRIYTSSSSPSASASSPNSTSSGSSSNACTYCHERKRRCVYEGPNTPCRRCRRAKRQCVPRRRAPRARPQNEGLSEDAIKADLKEMNDDIDHILERYTRLSVSRRPYWEVQEVLDQLANLPPTHFNTNDARAVFVQRADPQGEQYWQEGPSSNLVLRGLINERAHVPDILLSGVVGPREANELFDCFMRYWNHGLGLLDPAIHSPRTLLQRCPLLFTIVLTIASRDYPARPNLYPRLLEQAKLSASAALVDGLKDADTVQALLLVAAYPHPVQRFTDDRTSLFVGYDGASHGHRLEPPARLSQGPFEPVGGTGTGEPHPHMGACLLLDGWSAVKHGRLPTLRPSSGAPHAMDVRGMQSEFEYRIFKAVNQFMQFAKSSNEALGYMELTVSFNNEIQALRDEIHHVFHRVEDRDQPSGILRKAILTQTIEYSRMVVYSFGFTKSLQQGNHWGGDYTLMCLEAASASVIGLLERLAPLPLFRCSPDAWYEYAAFSAAFLLKLLRPQFQNVIRGSQRVRVADLVKRLVDTYRSPAVALQIENHLPRVLADFLERAASHLPEYTAAAGARGLSRSARHTPSPPRHTVPGAGFNMSPGESLATAICGSIPEWWEYLDRELPGHL</sequence>
<dbReference type="PROSITE" id="PS00463">
    <property type="entry name" value="ZN2_CY6_FUNGAL_1"/>
    <property type="match status" value="1"/>
</dbReference>
<dbReference type="GO" id="GO:0016491">
    <property type="term" value="F:oxidoreductase activity"/>
    <property type="evidence" value="ECO:0007669"/>
    <property type="project" value="InterPro"/>
</dbReference>
<feature type="signal peptide" evidence="7">
    <location>
        <begin position="1"/>
        <end position="19"/>
    </location>
</feature>
<evidence type="ECO:0000256" key="5">
    <source>
        <dbReference type="ARBA" id="ARBA00023242"/>
    </source>
</evidence>
<dbReference type="GO" id="GO:0005507">
    <property type="term" value="F:copper ion binding"/>
    <property type="evidence" value="ECO:0007669"/>
    <property type="project" value="InterPro"/>
</dbReference>
<dbReference type="SMART" id="SM00066">
    <property type="entry name" value="GAL4"/>
    <property type="match status" value="1"/>
</dbReference>
<evidence type="ECO:0000259" key="8">
    <source>
        <dbReference type="PROSITE" id="PS50048"/>
    </source>
</evidence>
<dbReference type="PANTHER" id="PTHR31845">
    <property type="entry name" value="FINGER DOMAIN PROTEIN, PUTATIVE-RELATED"/>
    <property type="match status" value="1"/>
</dbReference>
<name>A0A0K6G6C2_9AGAM</name>
<feature type="region of interest" description="Disordered" evidence="6">
    <location>
        <begin position="516"/>
        <end position="536"/>
    </location>
</feature>
<protein>
    <recommendedName>
        <fullName evidence="8">Zn(2)-C6 fungal-type domain-containing protein</fullName>
    </recommendedName>
</protein>
<keyword evidence="3" id="KW-0238">DNA-binding</keyword>
<gene>
    <name evidence="9" type="ORF">RSOLAG22IIIB_05367</name>
</gene>
<evidence type="ECO:0000256" key="4">
    <source>
        <dbReference type="ARBA" id="ARBA00023163"/>
    </source>
</evidence>
<feature type="domain" description="Zn(2)-C6 fungal-type" evidence="8">
    <location>
        <begin position="537"/>
        <end position="568"/>
    </location>
</feature>
<evidence type="ECO:0000313" key="10">
    <source>
        <dbReference type="Proteomes" id="UP000044841"/>
    </source>
</evidence>
<evidence type="ECO:0000256" key="7">
    <source>
        <dbReference type="SAM" id="SignalP"/>
    </source>
</evidence>
<keyword evidence="4" id="KW-0804">Transcription</keyword>
<dbReference type="PANTHER" id="PTHR31845:SF17">
    <property type="entry name" value="ZN(II)2CYS6 TRANSCRIPTION FACTOR (EUROFUNG)"/>
    <property type="match status" value="1"/>
</dbReference>
<dbReference type="GO" id="GO:0000976">
    <property type="term" value="F:transcription cis-regulatory region binding"/>
    <property type="evidence" value="ECO:0007669"/>
    <property type="project" value="TreeGrafter"/>
</dbReference>
<keyword evidence="5" id="KW-0539">Nucleus</keyword>
<organism evidence="9 10">
    <name type="scientific">Rhizoctonia solani</name>
    <dbReference type="NCBI Taxonomy" id="456999"/>
    <lineage>
        <taxon>Eukaryota</taxon>
        <taxon>Fungi</taxon>
        <taxon>Dikarya</taxon>
        <taxon>Basidiomycota</taxon>
        <taxon>Agaricomycotina</taxon>
        <taxon>Agaricomycetes</taxon>
        <taxon>Cantharellales</taxon>
        <taxon>Ceratobasidiaceae</taxon>
        <taxon>Rhizoctonia</taxon>
    </lineage>
</organism>
<comment type="subcellular location">
    <subcellularLocation>
        <location evidence="1">Nucleus</location>
    </subcellularLocation>
</comment>
<keyword evidence="2" id="KW-0805">Transcription regulation</keyword>
<evidence type="ECO:0000256" key="1">
    <source>
        <dbReference type="ARBA" id="ARBA00004123"/>
    </source>
</evidence>
<dbReference type="Pfam" id="PF00394">
    <property type="entry name" value="Cu-oxidase"/>
    <property type="match status" value="1"/>
</dbReference>
<dbReference type="GO" id="GO:0000981">
    <property type="term" value="F:DNA-binding transcription factor activity, RNA polymerase II-specific"/>
    <property type="evidence" value="ECO:0007669"/>
    <property type="project" value="InterPro"/>
</dbReference>
<dbReference type="InterPro" id="IPR051089">
    <property type="entry name" value="prtT"/>
</dbReference>
<dbReference type="PROSITE" id="PS50048">
    <property type="entry name" value="ZN2_CY6_FUNGAL_2"/>
    <property type="match status" value="1"/>
</dbReference>
<feature type="chain" id="PRO_5005503050" description="Zn(2)-C6 fungal-type domain-containing protein" evidence="7">
    <location>
        <begin position="20"/>
        <end position="1128"/>
    </location>
</feature>
<dbReference type="AlphaFoldDB" id="A0A0K6G6C2"/>
<dbReference type="InterPro" id="IPR036864">
    <property type="entry name" value="Zn2-C6_fun-type_DNA-bd_sf"/>
</dbReference>
<feature type="region of interest" description="Disordered" evidence="6">
    <location>
        <begin position="1076"/>
        <end position="1099"/>
    </location>
</feature>
<dbReference type="GO" id="GO:0005634">
    <property type="term" value="C:nucleus"/>
    <property type="evidence" value="ECO:0007669"/>
    <property type="project" value="UniProtKB-SubCell"/>
</dbReference>
<dbReference type="SUPFAM" id="SSF57701">
    <property type="entry name" value="Zn2/Cys6 DNA-binding domain"/>
    <property type="match status" value="1"/>
</dbReference>
<evidence type="ECO:0000256" key="2">
    <source>
        <dbReference type="ARBA" id="ARBA00023015"/>
    </source>
</evidence>
<dbReference type="InterPro" id="IPR001138">
    <property type="entry name" value="Zn2Cys6_DnaBD"/>
</dbReference>
<dbReference type="Gene3D" id="2.60.40.420">
    <property type="entry name" value="Cupredoxins - blue copper proteins"/>
    <property type="match status" value="3"/>
</dbReference>
<dbReference type="CDD" id="cd12148">
    <property type="entry name" value="fungal_TF_MHR"/>
    <property type="match status" value="1"/>
</dbReference>
<keyword evidence="7" id="KW-0732">Signal</keyword>
<accession>A0A0K6G6C2</accession>
<evidence type="ECO:0000256" key="3">
    <source>
        <dbReference type="ARBA" id="ARBA00023125"/>
    </source>
</evidence>
<dbReference type="CDD" id="cd13898">
    <property type="entry name" value="CuRO_3_Abr2_like"/>
    <property type="match status" value="1"/>
</dbReference>
<dbReference type="Proteomes" id="UP000044841">
    <property type="component" value="Unassembled WGS sequence"/>
</dbReference>
<evidence type="ECO:0000313" key="9">
    <source>
        <dbReference type="EMBL" id="CUA74021.1"/>
    </source>
</evidence>
<dbReference type="Pfam" id="PF07731">
    <property type="entry name" value="Cu-oxidase_2"/>
    <property type="match status" value="1"/>
</dbReference>
<evidence type="ECO:0000256" key="6">
    <source>
        <dbReference type="SAM" id="MobiDB-lite"/>
    </source>
</evidence>
<dbReference type="InterPro" id="IPR001117">
    <property type="entry name" value="Cu-oxidase_2nd"/>
</dbReference>
<reference evidence="9 10" key="1">
    <citation type="submission" date="2015-07" db="EMBL/GenBank/DDBJ databases">
        <authorList>
            <person name="Noorani M."/>
        </authorList>
    </citation>
    <scope>NUCLEOTIDE SEQUENCE [LARGE SCALE GENOMIC DNA]</scope>
    <source>
        <strain evidence="9">BBA 69670</strain>
    </source>
</reference>